<accession>A0A9P1I4P0</accession>
<comment type="caution">
    <text evidence="1">The sequence shown here is derived from an EMBL/GenBank/DDBJ whole genome shotgun (WGS) entry which is preliminary data.</text>
</comment>
<evidence type="ECO:0000313" key="1">
    <source>
        <dbReference type="EMBL" id="CAI5438211.1"/>
    </source>
</evidence>
<name>A0A9P1I4P0_9PELO</name>
<organism evidence="1 2">
    <name type="scientific">Caenorhabditis angaria</name>
    <dbReference type="NCBI Taxonomy" id="860376"/>
    <lineage>
        <taxon>Eukaryota</taxon>
        <taxon>Metazoa</taxon>
        <taxon>Ecdysozoa</taxon>
        <taxon>Nematoda</taxon>
        <taxon>Chromadorea</taxon>
        <taxon>Rhabditida</taxon>
        <taxon>Rhabditina</taxon>
        <taxon>Rhabditomorpha</taxon>
        <taxon>Rhabditoidea</taxon>
        <taxon>Rhabditidae</taxon>
        <taxon>Peloderinae</taxon>
        <taxon>Caenorhabditis</taxon>
    </lineage>
</organism>
<evidence type="ECO:0000313" key="2">
    <source>
        <dbReference type="Proteomes" id="UP001152747"/>
    </source>
</evidence>
<proteinExistence type="predicted"/>
<dbReference type="Proteomes" id="UP001152747">
    <property type="component" value="Unassembled WGS sequence"/>
</dbReference>
<protein>
    <submittedName>
        <fullName evidence="1">Uncharacterized protein</fullName>
    </submittedName>
</protein>
<keyword evidence="2" id="KW-1185">Reference proteome</keyword>
<dbReference type="AlphaFoldDB" id="A0A9P1I4P0"/>
<dbReference type="EMBL" id="CANHGI010000001">
    <property type="protein sequence ID" value="CAI5438211.1"/>
    <property type="molecule type" value="Genomic_DNA"/>
</dbReference>
<reference evidence="1" key="1">
    <citation type="submission" date="2022-11" db="EMBL/GenBank/DDBJ databases">
        <authorList>
            <person name="Kikuchi T."/>
        </authorList>
    </citation>
    <scope>NUCLEOTIDE SEQUENCE</scope>
    <source>
        <strain evidence="1">PS1010</strain>
    </source>
</reference>
<gene>
    <name evidence="1" type="ORF">CAMP_LOCUS848</name>
</gene>
<sequence length="105" mass="11390">MPQGTFPNSTSSSQMPILTTTVSCLNGTFSTSENHLSQTNPILLDHCLMPQETFTNSTSFPEYADLGRSLTRVSGQLTCSESQELLFSSTNANAAFPIFLANCFI</sequence>